<evidence type="ECO:0000313" key="1">
    <source>
        <dbReference type="EMBL" id="GEP60035.1"/>
    </source>
</evidence>
<sequence length="293" mass="32924">MRGGDGLMDAQVEGLSSLFQDDHQLRAEARRRRDSFEFVTVYPNEEEKYAAKGWELFSSGASKLKLRKAKTHDTILEDRVWSLLHKLGYPVLSDQNFRVRYKRPDGPIAEREISVFAKDSETCLVVECKSREKRGKRNLQNAILETATSQRGVNASLTKAMAAPSIEAGVTQLRIEVRSAFAESVDPARQEIGGEFLADVDVDRSAGEVINAIRGAVDVLSDTLASVARPEDVERQMTAGNGRMRIHLDLAQLEMMWALQRLSVDQQNYQLRQEFAHALEALIDTAKRSYLLD</sequence>
<protein>
    <submittedName>
        <fullName evidence="1">Uncharacterized protein</fullName>
    </submittedName>
</protein>
<comment type="caution">
    <text evidence="1">The sequence shown here is derived from an EMBL/GenBank/DDBJ whole genome shotgun (WGS) entry which is preliminary data.</text>
</comment>
<reference evidence="1 2" key="1">
    <citation type="submission" date="2019-07" db="EMBL/GenBank/DDBJ databases">
        <title>Whole genome shotgun sequence of Reyranella soli NBRC 108950.</title>
        <authorList>
            <person name="Hosoyama A."/>
            <person name="Uohara A."/>
            <person name="Ohji S."/>
            <person name="Ichikawa N."/>
        </authorList>
    </citation>
    <scope>NUCLEOTIDE SEQUENCE [LARGE SCALE GENOMIC DNA]</scope>
    <source>
        <strain evidence="1 2">NBRC 108950</strain>
    </source>
</reference>
<keyword evidence="2" id="KW-1185">Reference proteome</keyword>
<evidence type="ECO:0000313" key="2">
    <source>
        <dbReference type="Proteomes" id="UP000321058"/>
    </source>
</evidence>
<gene>
    <name evidence="1" type="ORF">RSO01_72010</name>
</gene>
<dbReference type="EMBL" id="BKAJ01000148">
    <property type="protein sequence ID" value="GEP60035.1"/>
    <property type="molecule type" value="Genomic_DNA"/>
</dbReference>
<proteinExistence type="predicted"/>
<dbReference type="Proteomes" id="UP000321058">
    <property type="component" value="Unassembled WGS sequence"/>
</dbReference>
<dbReference type="AlphaFoldDB" id="A0A512NM60"/>
<organism evidence="1 2">
    <name type="scientific">Reyranella soli</name>
    <dbReference type="NCBI Taxonomy" id="1230389"/>
    <lineage>
        <taxon>Bacteria</taxon>
        <taxon>Pseudomonadati</taxon>
        <taxon>Pseudomonadota</taxon>
        <taxon>Alphaproteobacteria</taxon>
        <taxon>Hyphomicrobiales</taxon>
        <taxon>Reyranellaceae</taxon>
        <taxon>Reyranella</taxon>
    </lineage>
</organism>
<accession>A0A512NM60</accession>
<name>A0A512NM60_9HYPH</name>